<evidence type="ECO:0000256" key="1">
    <source>
        <dbReference type="SAM" id="Coils"/>
    </source>
</evidence>
<evidence type="ECO:0000313" key="3">
    <source>
        <dbReference type="EMBL" id="OGG50220.1"/>
    </source>
</evidence>
<name>A0A1F6CMG9_9BACT</name>
<comment type="caution">
    <text evidence="3">The sequence shown here is derived from an EMBL/GenBank/DDBJ whole genome shotgun (WGS) entry which is preliminary data.</text>
</comment>
<reference evidence="3 4" key="1">
    <citation type="journal article" date="2016" name="Nat. Commun.">
        <title>Thousands of microbial genomes shed light on interconnected biogeochemical processes in an aquifer system.</title>
        <authorList>
            <person name="Anantharaman K."/>
            <person name="Brown C.T."/>
            <person name="Hug L.A."/>
            <person name="Sharon I."/>
            <person name="Castelle C.J."/>
            <person name="Probst A.J."/>
            <person name="Thomas B.C."/>
            <person name="Singh A."/>
            <person name="Wilkins M.J."/>
            <person name="Karaoz U."/>
            <person name="Brodie E.L."/>
            <person name="Williams K.H."/>
            <person name="Hubbard S.S."/>
            <person name="Banfield J.F."/>
        </authorList>
    </citation>
    <scope>NUCLEOTIDE SEQUENCE [LARGE SCALE GENOMIC DNA]</scope>
</reference>
<keyword evidence="1" id="KW-0175">Coiled coil</keyword>
<sequence>MECTTGQELFAWGILYAALYMVLLAGSFVLADSITDRRRGRFIEKVKRVVDQKISELNEEEKERLFQKLLNERLEKKNA</sequence>
<organism evidence="3 4">
    <name type="scientific">Candidatus Kaiserbacteria bacterium RIFCSPHIGHO2_01_FULL_54_36</name>
    <dbReference type="NCBI Taxonomy" id="1798482"/>
    <lineage>
        <taxon>Bacteria</taxon>
        <taxon>Candidatus Kaiseribacteriota</taxon>
    </lineage>
</organism>
<keyword evidence="2" id="KW-0812">Transmembrane</keyword>
<dbReference type="AlphaFoldDB" id="A0A1F6CMG9"/>
<dbReference type="Proteomes" id="UP000178370">
    <property type="component" value="Unassembled WGS sequence"/>
</dbReference>
<evidence type="ECO:0000313" key="4">
    <source>
        <dbReference type="Proteomes" id="UP000178370"/>
    </source>
</evidence>
<feature type="coiled-coil region" evidence="1">
    <location>
        <begin position="43"/>
        <end position="77"/>
    </location>
</feature>
<proteinExistence type="predicted"/>
<gene>
    <name evidence="3" type="ORF">A2763_04555</name>
</gene>
<dbReference type="EMBL" id="MFKV01000016">
    <property type="protein sequence ID" value="OGG50220.1"/>
    <property type="molecule type" value="Genomic_DNA"/>
</dbReference>
<accession>A0A1F6CMG9</accession>
<feature type="transmembrane region" description="Helical" evidence="2">
    <location>
        <begin position="12"/>
        <end position="31"/>
    </location>
</feature>
<evidence type="ECO:0000256" key="2">
    <source>
        <dbReference type="SAM" id="Phobius"/>
    </source>
</evidence>
<keyword evidence="2" id="KW-0472">Membrane</keyword>
<keyword evidence="2" id="KW-1133">Transmembrane helix</keyword>
<protein>
    <submittedName>
        <fullName evidence="3">Uncharacterized protein</fullName>
    </submittedName>
</protein>